<accession>A0A1M5FXW6</accession>
<dbReference type="RefSeq" id="WP_073016556.1">
    <property type="nucleotide sequence ID" value="NZ_FQWF01000001.1"/>
</dbReference>
<dbReference type="OrthoDB" id="100461at237"/>
<name>A0A1M5FXW6_9FLAO</name>
<evidence type="ECO:0000313" key="1">
    <source>
        <dbReference type="EMBL" id="SHF96348.1"/>
    </source>
</evidence>
<sequence>MLRQIIYINETNHIIEILPSKIINPNERLIIPFQGEGGKNTIETSYIPPLESGSVIKYNFLKCYTIKPNGLGFGRGEGPAGIQNYEWIKISERFYEFTYRLTEEEYNKAENCN</sequence>
<gene>
    <name evidence="1" type="ORF">SAMN05444372_101353</name>
</gene>
<organism evidence="1 2">
    <name type="scientific">Flavobacterium micromati</name>
    <dbReference type="NCBI Taxonomy" id="229205"/>
    <lineage>
        <taxon>Bacteria</taxon>
        <taxon>Pseudomonadati</taxon>
        <taxon>Bacteroidota</taxon>
        <taxon>Flavobacteriia</taxon>
        <taxon>Flavobacteriales</taxon>
        <taxon>Flavobacteriaceae</taxon>
        <taxon>Flavobacterium</taxon>
    </lineage>
</organism>
<protein>
    <submittedName>
        <fullName evidence="1">Uncharacterized protein</fullName>
    </submittedName>
</protein>
<dbReference type="AlphaFoldDB" id="A0A1M5FXW6"/>
<evidence type="ECO:0000313" key="2">
    <source>
        <dbReference type="Proteomes" id="UP000184020"/>
    </source>
</evidence>
<proteinExistence type="predicted"/>
<dbReference type="Proteomes" id="UP000184020">
    <property type="component" value="Unassembled WGS sequence"/>
</dbReference>
<keyword evidence="2" id="KW-1185">Reference proteome</keyword>
<dbReference type="EMBL" id="FQWF01000001">
    <property type="protein sequence ID" value="SHF96348.1"/>
    <property type="molecule type" value="Genomic_DNA"/>
</dbReference>
<reference evidence="2" key="1">
    <citation type="submission" date="2016-11" db="EMBL/GenBank/DDBJ databases">
        <authorList>
            <person name="Varghese N."/>
            <person name="Submissions S."/>
        </authorList>
    </citation>
    <scope>NUCLEOTIDE SEQUENCE [LARGE SCALE GENOMIC DNA]</scope>
    <source>
        <strain evidence="2">DSM 17659</strain>
    </source>
</reference>